<evidence type="ECO:0000313" key="1">
    <source>
        <dbReference type="EMBL" id="KAI3692999.1"/>
    </source>
</evidence>
<evidence type="ECO:0000313" key="2">
    <source>
        <dbReference type="Proteomes" id="UP001055879"/>
    </source>
</evidence>
<accession>A0ACB8Z4S4</accession>
<organism evidence="1 2">
    <name type="scientific">Arctium lappa</name>
    <name type="common">Greater burdock</name>
    <name type="synonym">Lappa major</name>
    <dbReference type="NCBI Taxonomy" id="4217"/>
    <lineage>
        <taxon>Eukaryota</taxon>
        <taxon>Viridiplantae</taxon>
        <taxon>Streptophyta</taxon>
        <taxon>Embryophyta</taxon>
        <taxon>Tracheophyta</taxon>
        <taxon>Spermatophyta</taxon>
        <taxon>Magnoliopsida</taxon>
        <taxon>eudicotyledons</taxon>
        <taxon>Gunneridae</taxon>
        <taxon>Pentapetalae</taxon>
        <taxon>asterids</taxon>
        <taxon>campanulids</taxon>
        <taxon>Asterales</taxon>
        <taxon>Asteraceae</taxon>
        <taxon>Carduoideae</taxon>
        <taxon>Cardueae</taxon>
        <taxon>Arctiinae</taxon>
        <taxon>Arctium</taxon>
    </lineage>
</organism>
<reference evidence="2" key="1">
    <citation type="journal article" date="2022" name="Mol. Ecol. Resour.">
        <title>The genomes of chicory, endive, great burdock and yacon provide insights into Asteraceae palaeo-polyploidization history and plant inulin production.</title>
        <authorList>
            <person name="Fan W."/>
            <person name="Wang S."/>
            <person name="Wang H."/>
            <person name="Wang A."/>
            <person name="Jiang F."/>
            <person name="Liu H."/>
            <person name="Zhao H."/>
            <person name="Xu D."/>
            <person name="Zhang Y."/>
        </authorList>
    </citation>
    <scope>NUCLEOTIDE SEQUENCE [LARGE SCALE GENOMIC DNA]</scope>
    <source>
        <strain evidence="2">cv. Niubang</strain>
    </source>
</reference>
<comment type="caution">
    <text evidence="1">The sequence shown here is derived from an EMBL/GenBank/DDBJ whole genome shotgun (WGS) entry which is preliminary data.</text>
</comment>
<gene>
    <name evidence="1" type="ORF">L6452_32825</name>
</gene>
<sequence>MDQANEYDVGAVQQESPRVPQCLFSSHTLKHLTLASSPYYIYPCGQSAPKSAWDFPVLETLNLSNLKLGDEGDESLNLFSKCVNLKDLTLHQCSMFGLEIFNVCAPQLSNLTITDHDCFSKVFNVVAPQLENLTTSVNCTSRRPEDFSFLRLSTEGLDSLEKVNLSLSKYSYMKKKNVPQLLDLFQKLCSAKFLILDKGIVEVLSSCVDQLLHEPCPFNNLKCLKQKECMTTMPTQLKNYFLESSPGATFIMDLPQVPRKRSREEVDNATIAKKVAKLEEEKQQRETMKKMQDEVVAQQKEMVKLHFENLVSRVMSLLQLQVKAGNPDYKLIRLIKSTMELTPERLRVAMEARPFCLYEEMKSLFLTHIDASQWAKIEMELGITERTSHSDNVHGQSDVLVAVLPSPSSANVSLPFILWLHPRALLMPDQEHEELGRSAFTELSLLITIPYTLSL</sequence>
<reference evidence="1 2" key="2">
    <citation type="journal article" date="2022" name="Mol. Ecol. Resour.">
        <title>The genomes of chicory, endive, great burdock and yacon provide insights into Asteraceae paleo-polyploidization history and plant inulin production.</title>
        <authorList>
            <person name="Fan W."/>
            <person name="Wang S."/>
            <person name="Wang H."/>
            <person name="Wang A."/>
            <person name="Jiang F."/>
            <person name="Liu H."/>
            <person name="Zhao H."/>
            <person name="Xu D."/>
            <person name="Zhang Y."/>
        </authorList>
    </citation>
    <scope>NUCLEOTIDE SEQUENCE [LARGE SCALE GENOMIC DNA]</scope>
    <source>
        <strain evidence="2">cv. Niubang</strain>
    </source>
</reference>
<name>A0ACB8Z4S4_ARCLA</name>
<proteinExistence type="predicted"/>
<dbReference type="Proteomes" id="UP001055879">
    <property type="component" value="Linkage Group LG11"/>
</dbReference>
<dbReference type="EMBL" id="CM042057">
    <property type="protein sequence ID" value="KAI3692999.1"/>
    <property type="molecule type" value="Genomic_DNA"/>
</dbReference>
<keyword evidence="2" id="KW-1185">Reference proteome</keyword>
<protein>
    <submittedName>
        <fullName evidence="1">Uncharacterized protein</fullName>
    </submittedName>
</protein>